<reference evidence="2 3" key="1">
    <citation type="submission" date="2019-07" db="EMBL/GenBank/DDBJ databases">
        <title>Cryptosporangium phraense sp. nov., isolated from plant litter.</title>
        <authorList>
            <person name="Suriyachadkun C."/>
        </authorList>
    </citation>
    <scope>NUCLEOTIDE SEQUENCE [LARGE SCALE GENOMIC DNA]</scope>
    <source>
        <strain evidence="2 3">A-T 5661</strain>
    </source>
</reference>
<organism evidence="2 3">
    <name type="scientific">Cryptosporangium phraense</name>
    <dbReference type="NCBI Taxonomy" id="2593070"/>
    <lineage>
        <taxon>Bacteria</taxon>
        <taxon>Bacillati</taxon>
        <taxon>Actinomycetota</taxon>
        <taxon>Actinomycetes</taxon>
        <taxon>Cryptosporangiales</taxon>
        <taxon>Cryptosporangiaceae</taxon>
        <taxon>Cryptosporangium</taxon>
    </lineage>
</organism>
<protein>
    <submittedName>
        <fullName evidence="2">Uncharacterized protein</fullName>
    </submittedName>
</protein>
<dbReference type="Gene3D" id="1.20.5.110">
    <property type="match status" value="1"/>
</dbReference>
<accession>A0A545AT25</accession>
<evidence type="ECO:0000256" key="1">
    <source>
        <dbReference type="SAM" id="MobiDB-lite"/>
    </source>
</evidence>
<evidence type="ECO:0000313" key="2">
    <source>
        <dbReference type="EMBL" id="TQS44489.1"/>
    </source>
</evidence>
<dbReference type="RefSeq" id="WP_142704973.1">
    <property type="nucleotide sequence ID" value="NZ_VIRS01000008.1"/>
</dbReference>
<dbReference type="InParanoid" id="A0A545AT25"/>
<dbReference type="Proteomes" id="UP000317982">
    <property type="component" value="Unassembled WGS sequence"/>
</dbReference>
<comment type="caution">
    <text evidence="2">The sequence shown here is derived from an EMBL/GenBank/DDBJ whole genome shotgun (WGS) entry which is preliminary data.</text>
</comment>
<keyword evidence="3" id="KW-1185">Reference proteome</keyword>
<dbReference type="EMBL" id="VIRS01000008">
    <property type="protein sequence ID" value="TQS44489.1"/>
    <property type="molecule type" value="Genomic_DNA"/>
</dbReference>
<gene>
    <name evidence="2" type="ORF">FL583_13565</name>
</gene>
<proteinExistence type="predicted"/>
<name>A0A545AT25_9ACTN</name>
<feature type="region of interest" description="Disordered" evidence="1">
    <location>
        <begin position="82"/>
        <end position="106"/>
    </location>
</feature>
<sequence length="106" mass="11035">MAGVLMLAGIAILGIVTASIAAWFIGQFSAASAAVTHAVSDAVEDAVDDAVDQQAELLAAVRDLSHRLERLESRVGDAVRHLDAGRHADNAETGTEPALMRDDQGT</sequence>
<evidence type="ECO:0000313" key="3">
    <source>
        <dbReference type="Proteomes" id="UP000317982"/>
    </source>
</evidence>
<dbReference type="AlphaFoldDB" id="A0A545AT25"/>
<dbReference type="OrthoDB" id="9799090at2"/>